<dbReference type="EMBL" id="FOWC01000020">
    <property type="protein sequence ID" value="SFQ70994.1"/>
    <property type="molecule type" value="Genomic_DNA"/>
</dbReference>
<dbReference type="OrthoDB" id="3632225at2"/>
<evidence type="ECO:0000313" key="4">
    <source>
        <dbReference type="Proteomes" id="UP000199137"/>
    </source>
</evidence>
<dbReference type="Proteomes" id="UP000199137">
    <property type="component" value="Unassembled WGS sequence"/>
</dbReference>
<dbReference type="Pfam" id="PF12277">
    <property type="entry name" value="DUF3618"/>
    <property type="match status" value="1"/>
</dbReference>
<reference evidence="3 4" key="1">
    <citation type="submission" date="2016-10" db="EMBL/GenBank/DDBJ databases">
        <authorList>
            <person name="de Groot N.N."/>
        </authorList>
    </citation>
    <scope>NUCLEOTIDE SEQUENCE [LARGE SCALE GENOMIC DNA]</scope>
    <source>
        <strain evidence="3 4">DSM 44637</strain>
    </source>
</reference>
<sequence length="106" mass="11641">MTEREVERARADRDVTREELAETLDALSHKLDVRTRAGEKVDATIDQAAEQVEKTVSAPAAEKVRAGAQAVRSNPLPLFAAVFGGVVVLRFVIRRRHAHRKQGDAG</sequence>
<dbReference type="RefSeq" id="WP_067584326.1">
    <property type="nucleotide sequence ID" value="NZ_FOWC01000020.1"/>
</dbReference>
<evidence type="ECO:0000313" key="2">
    <source>
        <dbReference type="EMBL" id="NEC58168.1"/>
    </source>
</evidence>
<dbReference type="Proteomes" id="UP000470404">
    <property type="component" value="Unassembled WGS sequence"/>
</dbReference>
<reference evidence="2 5" key="2">
    <citation type="submission" date="2020-01" db="EMBL/GenBank/DDBJ databases">
        <title>Insect and environment-associated Actinomycetes.</title>
        <authorList>
            <person name="Currrie C."/>
            <person name="Chevrette M."/>
            <person name="Carlson C."/>
            <person name="Stubbendieck R."/>
            <person name="Wendt-Pienkowski E."/>
        </authorList>
    </citation>
    <scope>NUCLEOTIDE SEQUENCE [LARGE SCALE GENOMIC DNA]</scope>
    <source>
        <strain evidence="2 5">SID8386</strain>
    </source>
</reference>
<evidence type="ECO:0000256" key="1">
    <source>
        <dbReference type="SAM" id="Phobius"/>
    </source>
</evidence>
<accession>A0A1I6AQQ9</accession>
<dbReference type="STRING" id="112413.SAMN05421854_12082"/>
<proteinExistence type="predicted"/>
<keyword evidence="1" id="KW-1133">Transmembrane helix</keyword>
<protein>
    <submittedName>
        <fullName evidence="2">DUF3618 domain-containing protein</fullName>
    </submittedName>
</protein>
<evidence type="ECO:0000313" key="5">
    <source>
        <dbReference type="Proteomes" id="UP000470404"/>
    </source>
</evidence>
<gene>
    <name evidence="2" type="ORF">G3I59_21820</name>
    <name evidence="3" type="ORF">SAMN05421854_12082</name>
</gene>
<keyword evidence="1" id="KW-0812">Transmembrane</keyword>
<feature type="transmembrane region" description="Helical" evidence="1">
    <location>
        <begin position="76"/>
        <end position="93"/>
    </location>
</feature>
<name>A0A1I6AQQ9_9PSEU</name>
<dbReference type="EMBL" id="JAAGNC010000103">
    <property type="protein sequence ID" value="NEC58168.1"/>
    <property type="molecule type" value="Genomic_DNA"/>
</dbReference>
<dbReference type="InterPro" id="IPR022062">
    <property type="entry name" value="DUF3618"/>
</dbReference>
<dbReference type="AlphaFoldDB" id="A0A1I6AQQ9"/>
<evidence type="ECO:0000313" key="3">
    <source>
        <dbReference type="EMBL" id="SFQ70994.1"/>
    </source>
</evidence>
<keyword evidence="5" id="KW-1185">Reference proteome</keyword>
<keyword evidence="1" id="KW-0472">Membrane</keyword>
<organism evidence="3 4">
    <name type="scientific">Amycolatopsis rubida</name>
    <dbReference type="NCBI Taxonomy" id="112413"/>
    <lineage>
        <taxon>Bacteria</taxon>
        <taxon>Bacillati</taxon>
        <taxon>Actinomycetota</taxon>
        <taxon>Actinomycetes</taxon>
        <taxon>Pseudonocardiales</taxon>
        <taxon>Pseudonocardiaceae</taxon>
        <taxon>Amycolatopsis</taxon>
    </lineage>
</organism>